<gene>
    <name evidence="2" type="ORF">T459_24480</name>
</gene>
<dbReference type="Proteomes" id="UP000222542">
    <property type="component" value="Unassembled WGS sequence"/>
</dbReference>
<protein>
    <submittedName>
        <fullName evidence="2">Uncharacterized protein</fullName>
    </submittedName>
</protein>
<dbReference type="AlphaFoldDB" id="A0A2G2YVN2"/>
<evidence type="ECO:0000256" key="1">
    <source>
        <dbReference type="SAM" id="MobiDB-lite"/>
    </source>
</evidence>
<organism evidence="2 3">
    <name type="scientific">Capsicum annuum</name>
    <name type="common">Capsicum pepper</name>
    <dbReference type="NCBI Taxonomy" id="4072"/>
    <lineage>
        <taxon>Eukaryota</taxon>
        <taxon>Viridiplantae</taxon>
        <taxon>Streptophyta</taxon>
        <taxon>Embryophyta</taxon>
        <taxon>Tracheophyta</taxon>
        <taxon>Spermatophyta</taxon>
        <taxon>Magnoliopsida</taxon>
        <taxon>eudicotyledons</taxon>
        <taxon>Gunneridae</taxon>
        <taxon>Pentapetalae</taxon>
        <taxon>asterids</taxon>
        <taxon>lamiids</taxon>
        <taxon>Solanales</taxon>
        <taxon>Solanaceae</taxon>
        <taxon>Solanoideae</taxon>
        <taxon>Capsiceae</taxon>
        <taxon>Capsicum</taxon>
    </lineage>
</organism>
<dbReference type="Gramene" id="PHT73695">
    <property type="protein sequence ID" value="PHT73695"/>
    <property type="gene ID" value="T459_24480"/>
</dbReference>
<proteinExistence type="predicted"/>
<reference evidence="2 3" key="2">
    <citation type="journal article" date="2017" name="Genome Biol.">
        <title>New reference genome sequences of hot pepper reveal the massive evolution of plant disease-resistance genes by retroduplication.</title>
        <authorList>
            <person name="Kim S."/>
            <person name="Park J."/>
            <person name="Yeom S.I."/>
            <person name="Kim Y.M."/>
            <person name="Seo E."/>
            <person name="Kim K.T."/>
            <person name="Kim M.S."/>
            <person name="Lee J.M."/>
            <person name="Cheong K."/>
            <person name="Shin H.S."/>
            <person name="Kim S.B."/>
            <person name="Han K."/>
            <person name="Lee J."/>
            <person name="Park M."/>
            <person name="Lee H.A."/>
            <person name="Lee H.Y."/>
            <person name="Lee Y."/>
            <person name="Oh S."/>
            <person name="Lee J.H."/>
            <person name="Choi E."/>
            <person name="Choi E."/>
            <person name="Lee S.E."/>
            <person name="Jeon J."/>
            <person name="Kim H."/>
            <person name="Choi G."/>
            <person name="Song H."/>
            <person name="Lee J."/>
            <person name="Lee S.C."/>
            <person name="Kwon J.K."/>
            <person name="Lee H.Y."/>
            <person name="Koo N."/>
            <person name="Hong Y."/>
            <person name="Kim R.W."/>
            <person name="Kang W.H."/>
            <person name="Huh J.H."/>
            <person name="Kang B.C."/>
            <person name="Yang T.J."/>
            <person name="Lee Y.H."/>
            <person name="Bennetzen J.L."/>
            <person name="Choi D."/>
        </authorList>
    </citation>
    <scope>NUCLEOTIDE SEQUENCE [LARGE SCALE GENOMIC DNA]</scope>
    <source>
        <strain evidence="3">cv. CM334</strain>
    </source>
</reference>
<feature type="compositionally biased region" description="Polar residues" evidence="1">
    <location>
        <begin position="27"/>
        <end position="41"/>
    </location>
</feature>
<sequence>MTPPTPSENPEPLFSFAGGPSVHTDTKPQAHSRTAVHQNSTCGAAENVETAAKPNGIIHEPVHADRPNEFSNNSSSVLSCIQTAVDNPSQSRKIDVPPNMFLG</sequence>
<accession>A0A2G2YVN2</accession>
<feature type="region of interest" description="Disordered" evidence="1">
    <location>
        <begin position="1"/>
        <end position="41"/>
    </location>
</feature>
<keyword evidence="3" id="KW-1185">Reference proteome</keyword>
<reference evidence="2 3" key="1">
    <citation type="journal article" date="2014" name="Nat. Genet.">
        <title>Genome sequence of the hot pepper provides insights into the evolution of pungency in Capsicum species.</title>
        <authorList>
            <person name="Kim S."/>
            <person name="Park M."/>
            <person name="Yeom S.I."/>
            <person name="Kim Y.M."/>
            <person name="Lee J.M."/>
            <person name="Lee H.A."/>
            <person name="Seo E."/>
            <person name="Choi J."/>
            <person name="Cheong K."/>
            <person name="Kim K.T."/>
            <person name="Jung K."/>
            <person name="Lee G.W."/>
            <person name="Oh S.K."/>
            <person name="Bae C."/>
            <person name="Kim S.B."/>
            <person name="Lee H.Y."/>
            <person name="Kim S.Y."/>
            <person name="Kim M.S."/>
            <person name="Kang B.C."/>
            <person name="Jo Y.D."/>
            <person name="Yang H.B."/>
            <person name="Jeong H.J."/>
            <person name="Kang W.H."/>
            <person name="Kwon J.K."/>
            <person name="Shin C."/>
            <person name="Lim J.Y."/>
            <person name="Park J.H."/>
            <person name="Huh J.H."/>
            <person name="Kim J.S."/>
            <person name="Kim B.D."/>
            <person name="Cohen O."/>
            <person name="Paran I."/>
            <person name="Suh M.C."/>
            <person name="Lee S.B."/>
            <person name="Kim Y.K."/>
            <person name="Shin Y."/>
            <person name="Noh S.J."/>
            <person name="Park J."/>
            <person name="Seo Y.S."/>
            <person name="Kwon S.Y."/>
            <person name="Kim H.A."/>
            <person name="Park J.M."/>
            <person name="Kim H.J."/>
            <person name="Choi S.B."/>
            <person name="Bosland P.W."/>
            <person name="Reeves G."/>
            <person name="Jo S.H."/>
            <person name="Lee B.W."/>
            <person name="Cho H.T."/>
            <person name="Choi H.S."/>
            <person name="Lee M.S."/>
            <person name="Yu Y."/>
            <person name="Do Choi Y."/>
            <person name="Park B.S."/>
            <person name="van Deynze A."/>
            <person name="Ashrafi H."/>
            <person name="Hill T."/>
            <person name="Kim W.T."/>
            <person name="Pai H.S."/>
            <person name="Ahn H.K."/>
            <person name="Yeam I."/>
            <person name="Giovannoni J.J."/>
            <person name="Rose J.K."/>
            <person name="Sorensen I."/>
            <person name="Lee S.J."/>
            <person name="Kim R.W."/>
            <person name="Choi I.Y."/>
            <person name="Choi B.S."/>
            <person name="Lim J.S."/>
            <person name="Lee Y.H."/>
            <person name="Choi D."/>
        </authorList>
    </citation>
    <scope>NUCLEOTIDE SEQUENCE [LARGE SCALE GENOMIC DNA]</scope>
    <source>
        <strain evidence="3">cv. CM334</strain>
    </source>
</reference>
<evidence type="ECO:0000313" key="2">
    <source>
        <dbReference type="EMBL" id="PHT73695.1"/>
    </source>
</evidence>
<name>A0A2G2YVN2_CAPAN</name>
<evidence type="ECO:0000313" key="3">
    <source>
        <dbReference type="Proteomes" id="UP000222542"/>
    </source>
</evidence>
<dbReference type="EMBL" id="AYRZ02000009">
    <property type="protein sequence ID" value="PHT73695.1"/>
    <property type="molecule type" value="Genomic_DNA"/>
</dbReference>
<comment type="caution">
    <text evidence="2">The sequence shown here is derived from an EMBL/GenBank/DDBJ whole genome shotgun (WGS) entry which is preliminary data.</text>
</comment>